<dbReference type="EMBL" id="OZ034818">
    <property type="protein sequence ID" value="CAL1391078.1"/>
    <property type="molecule type" value="Genomic_DNA"/>
</dbReference>
<dbReference type="AlphaFoldDB" id="A0AAV2EZA6"/>
<accession>A0AAV2EZA6</accession>
<dbReference type="InterPro" id="IPR056592">
    <property type="entry name" value="Beta-prop_At3g26010-like"/>
</dbReference>
<evidence type="ECO:0000259" key="1">
    <source>
        <dbReference type="Pfam" id="PF24750"/>
    </source>
</evidence>
<dbReference type="InterPro" id="IPR055290">
    <property type="entry name" value="At3g26010-like"/>
</dbReference>
<reference evidence="2 3" key="1">
    <citation type="submission" date="2024-04" db="EMBL/GenBank/DDBJ databases">
        <authorList>
            <person name="Fracassetti M."/>
        </authorList>
    </citation>
    <scope>NUCLEOTIDE SEQUENCE [LARGE SCALE GENOMIC DNA]</scope>
</reference>
<feature type="domain" description="F-box protein At3g26010-like beta-propeller" evidence="1">
    <location>
        <begin position="226"/>
        <end position="429"/>
    </location>
</feature>
<dbReference type="InterPro" id="IPR036047">
    <property type="entry name" value="F-box-like_dom_sf"/>
</dbReference>
<dbReference type="PANTHER" id="PTHR35546:SF128">
    <property type="entry name" value="F-BOX ASSOCIATED DOMAIN-CONTAINING PROTEIN"/>
    <property type="match status" value="1"/>
</dbReference>
<name>A0AAV2EZA6_9ROSI</name>
<keyword evidence="3" id="KW-1185">Reference proteome</keyword>
<dbReference type="SUPFAM" id="SSF81383">
    <property type="entry name" value="F-box domain"/>
    <property type="match status" value="1"/>
</dbReference>
<protein>
    <recommendedName>
        <fullName evidence="1">F-box protein At3g26010-like beta-propeller domain-containing protein</fullName>
    </recommendedName>
</protein>
<evidence type="ECO:0000313" key="2">
    <source>
        <dbReference type="EMBL" id="CAL1391078.1"/>
    </source>
</evidence>
<gene>
    <name evidence="2" type="ORF">LTRI10_LOCUS31824</name>
</gene>
<sequence length="482" mass="54428">MAKLSRVTGNCISDWDLPLSSLLPCSAPRKRRRICAEENPPPPQISKLGDDLLVEILIRLPDPKSAGRSKAVCKLWSTLISDPGFDRRFLSHHRSRNERGPPPPLLFSDDPHSILSFLPVPDEDRRDLVVWDSFKDLLLCGFEDSIDAEPERSFFICNPFTKQWIALPLAPRNGDTYVVLGDRKTLAARLVCEPRGSSISNNHNLAHQLGGEPLAETTAFVYSEYQFRVVCMYESRSGTAMDVFSSESGRWKKQALVLYDHRRLFDFRVVSWNSELFWVYYPAGDPRSLEVVAFNPFRLNTPPTPTSLNVPSELLTGLEEGSGNLSISQGTAHIILLGVEGPGSRCSRGALSVWRLEEGGKSWSKLYEMALRNPTLSSSPYICKYCQVLDLHPEKPEIVFLAYLKYPDTGILSCNLRTGEVEMLAEPMTCYLHNWRVFQPRVSCWPTPIPRYEKLRGYNGSKGTLGHCFKKQKKILRYCGIG</sequence>
<evidence type="ECO:0000313" key="3">
    <source>
        <dbReference type="Proteomes" id="UP001497516"/>
    </source>
</evidence>
<dbReference type="Pfam" id="PF24750">
    <property type="entry name" value="b-prop_At3g26010-like"/>
    <property type="match status" value="1"/>
</dbReference>
<dbReference type="PANTHER" id="PTHR35546">
    <property type="entry name" value="F-BOX PROTEIN INTERACTION DOMAIN PROTEIN-RELATED"/>
    <property type="match status" value="1"/>
</dbReference>
<dbReference type="Gene3D" id="1.20.1280.50">
    <property type="match status" value="1"/>
</dbReference>
<organism evidence="2 3">
    <name type="scientific">Linum trigynum</name>
    <dbReference type="NCBI Taxonomy" id="586398"/>
    <lineage>
        <taxon>Eukaryota</taxon>
        <taxon>Viridiplantae</taxon>
        <taxon>Streptophyta</taxon>
        <taxon>Embryophyta</taxon>
        <taxon>Tracheophyta</taxon>
        <taxon>Spermatophyta</taxon>
        <taxon>Magnoliopsida</taxon>
        <taxon>eudicotyledons</taxon>
        <taxon>Gunneridae</taxon>
        <taxon>Pentapetalae</taxon>
        <taxon>rosids</taxon>
        <taxon>fabids</taxon>
        <taxon>Malpighiales</taxon>
        <taxon>Linaceae</taxon>
        <taxon>Linum</taxon>
    </lineage>
</organism>
<dbReference type="Proteomes" id="UP001497516">
    <property type="component" value="Chromosome 5"/>
</dbReference>
<proteinExistence type="predicted"/>